<evidence type="ECO:0000256" key="1">
    <source>
        <dbReference type="SAM" id="SignalP"/>
    </source>
</evidence>
<reference evidence="2 3" key="1">
    <citation type="submission" date="2019-09" db="EMBL/GenBank/DDBJ databases">
        <title>Taxonomy of Antarctic Massilia spp.: description of Massilia rubra sp. nov., Massilia aquatica sp. nov., Massilia mucilaginosa sp. nov., Massilia frigida sp. nov. isolated from streams, lakes and regoliths.</title>
        <authorList>
            <person name="Holochova P."/>
            <person name="Sedlacek I."/>
            <person name="Kralova S."/>
            <person name="Maslanova I."/>
            <person name="Busse H.-J."/>
            <person name="Stankova E."/>
            <person name="Vrbovska V."/>
            <person name="Kovarovic V."/>
            <person name="Bartak M."/>
            <person name="Svec P."/>
            <person name="Pantucek R."/>
        </authorList>
    </citation>
    <scope>NUCLEOTIDE SEQUENCE [LARGE SCALE GENOMIC DNA]</scope>
    <source>
        <strain evidence="2 3">CCM 8693</strain>
    </source>
</reference>
<dbReference type="PROSITE" id="PS51257">
    <property type="entry name" value="PROKAR_LIPOPROTEIN"/>
    <property type="match status" value="1"/>
</dbReference>
<keyword evidence="3" id="KW-1185">Reference proteome</keyword>
<keyword evidence="1" id="KW-0732">Signal</keyword>
<dbReference type="Proteomes" id="UP000819052">
    <property type="component" value="Unassembled WGS sequence"/>
</dbReference>
<proteinExistence type="predicted"/>
<accession>A0ABX0M3M7</accession>
<feature type="chain" id="PRO_5046324926" description="Lipocalin-like domain-containing protein" evidence="1">
    <location>
        <begin position="19"/>
        <end position="182"/>
    </location>
</feature>
<evidence type="ECO:0000313" key="2">
    <source>
        <dbReference type="EMBL" id="NHZ40854.1"/>
    </source>
</evidence>
<name>A0ABX0M3M7_9BURK</name>
<dbReference type="RefSeq" id="WP_167076650.1">
    <property type="nucleotide sequence ID" value="NZ_VVIW01000005.1"/>
</dbReference>
<feature type="signal peptide" evidence="1">
    <location>
        <begin position="1"/>
        <end position="18"/>
    </location>
</feature>
<sequence length="182" mass="18884">MKKVISLLAIALSLAACGGGGDGGSGPVSPPQPVKTALEGTWIAATDGRMTGSACGLSSSGAMGERETVTFSGNSYTYKAESCVILTGNTGGYISTDSANGTFSIGEISLQSADPSTQMTALDLISKTTSYTSFNITANKLHIAGPFQTYDGKTREKRAFQIASYFDPVSRKLVNNVAFVKQ</sequence>
<organism evidence="2 3">
    <name type="scientific">Massilia aquatica</name>
    <dbReference type="NCBI Taxonomy" id="2609000"/>
    <lineage>
        <taxon>Bacteria</taxon>
        <taxon>Pseudomonadati</taxon>
        <taxon>Pseudomonadota</taxon>
        <taxon>Betaproteobacteria</taxon>
        <taxon>Burkholderiales</taxon>
        <taxon>Oxalobacteraceae</taxon>
        <taxon>Telluria group</taxon>
        <taxon>Massilia</taxon>
    </lineage>
</organism>
<protein>
    <recommendedName>
        <fullName evidence="4">Lipocalin-like domain-containing protein</fullName>
    </recommendedName>
</protein>
<evidence type="ECO:0008006" key="4">
    <source>
        <dbReference type="Google" id="ProtNLM"/>
    </source>
</evidence>
<gene>
    <name evidence="2" type="ORF">F1609_11900</name>
</gene>
<comment type="caution">
    <text evidence="2">The sequence shown here is derived from an EMBL/GenBank/DDBJ whole genome shotgun (WGS) entry which is preliminary data.</text>
</comment>
<evidence type="ECO:0000313" key="3">
    <source>
        <dbReference type="Proteomes" id="UP000819052"/>
    </source>
</evidence>
<dbReference type="EMBL" id="VVIW01000005">
    <property type="protein sequence ID" value="NHZ40854.1"/>
    <property type="molecule type" value="Genomic_DNA"/>
</dbReference>